<dbReference type="GO" id="GO:0005686">
    <property type="term" value="C:U2 snRNP"/>
    <property type="evidence" value="ECO:0007669"/>
    <property type="project" value="TreeGrafter"/>
</dbReference>
<comment type="caution">
    <text evidence="10">The sequence shown here is derived from an EMBL/GenBank/DDBJ whole genome shotgun (WGS) entry which is preliminary data.</text>
</comment>
<evidence type="ECO:0000259" key="9">
    <source>
        <dbReference type="PROSITE" id="PS50128"/>
    </source>
</evidence>
<feature type="compositionally biased region" description="Low complexity" evidence="7">
    <location>
        <begin position="461"/>
        <end position="471"/>
    </location>
</feature>
<dbReference type="Proteomes" id="UP001146120">
    <property type="component" value="Unassembled WGS sequence"/>
</dbReference>
<evidence type="ECO:0000256" key="5">
    <source>
        <dbReference type="ARBA" id="ARBA00023187"/>
    </source>
</evidence>
<feature type="compositionally biased region" description="Basic and acidic residues" evidence="7">
    <location>
        <begin position="98"/>
        <end position="115"/>
    </location>
</feature>
<feature type="compositionally biased region" description="Low complexity" evidence="7">
    <location>
        <begin position="80"/>
        <end position="97"/>
    </location>
</feature>
<dbReference type="GO" id="GO:0071004">
    <property type="term" value="C:U2-type prespliceosome"/>
    <property type="evidence" value="ECO:0007669"/>
    <property type="project" value="TreeGrafter"/>
</dbReference>
<dbReference type="InterPro" id="IPR045146">
    <property type="entry name" value="SF3A1"/>
</dbReference>
<dbReference type="GO" id="GO:0003723">
    <property type="term" value="F:RNA binding"/>
    <property type="evidence" value="ECO:0007669"/>
    <property type="project" value="InterPro"/>
</dbReference>
<dbReference type="Gene3D" id="1.10.10.790">
    <property type="entry name" value="Surp module"/>
    <property type="match status" value="2"/>
</dbReference>
<feature type="compositionally biased region" description="Pro residues" evidence="7">
    <location>
        <begin position="508"/>
        <end position="519"/>
    </location>
</feature>
<dbReference type="Gene3D" id="3.10.20.90">
    <property type="entry name" value="Phosphatidylinositol 3-kinase Catalytic Subunit, Chain A, domain 1"/>
    <property type="match status" value="1"/>
</dbReference>
<evidence type="ECO:0000256" key="7">
    <source>
        <dbReference type="SAM" id="MobiDB-lite"/>
    </source>
</evidence>
<reference evidence="10" key="2">
    <citation type="journal article" date="2023" name="Microbiol Resour">
        <title>Decontamination and Annotation of the Draft Genome Sequence of the Oomycete Lagenidium giganteum ARSEF 373.</title>
        <authorList>
            <person name="Morgan W.R."/>
            <person name="Tartar A."/>
        </authorList>
    </citation>
    <scope>NUCLEOTIDE SEQUENCE</scope>
    <source>
        <strain evidence="10">ARSEF 373</strain>
    </source>
</reference>
<dbReference type="GO" id="GO:0045292">
    <property type="term" value="P:mRNA cis splicing, via spliceosome"/>
    <property type="evidence" value="ECO:0007669"/>
    <property type="project" value="InterPro"/>
</dbReference>
<dbReference type="InterPro" id="IPR022030">
    <property type="entry name" value="SF3A1_dom"/>
</dbReference>
<name>A0AAV2Z8W4_9STRA</name>
<dbReference type="SUPFAM" id="SSF54236">
    <property type="entry name" value="Ubiquitin-like"/>
    <property type="match status" value="1"/>
</dbReference>
<dbReference type="Pfam" id="PF00240">
    <property type="entry name" value="ubiquitin"/>
    <property type="match status" value="1"/>
</dbReference>
<dbReference type="Pfam" id="PF01805">
    <property type="entry name" value="Surp"/>
    <property type="match status" value="2"/>
</dbReference>
<dbReference type="InterPro" id="IPR029071">
    <property type="entry name" value="Ubiquitin-like_domsf"/>
</dbReference>
<feature type="region of interest" description="Disordered" evidence="7">
    <location>
        <begin position="439"/>
        <end position="519"/>
    </location>
</feature>
<dbReference type="InterPro" id="IPR000061">
    <property type="entry name" value="Surp"/>
</dbReference>
<dbReference type="SMART" id="SM00648">
    <property type="entry name" value="SWAP"/>
    <property type="match status" value="2"/>
</dbReference>
<gene>
    <name evidence="10" type="ORF">N0F65_006702</name>
</gene>
<organism evidence="10 11">
    <name type="scientific">Lagenidium giganteum</name>
    <dbReference type="NCBI Taxonomy" id="4803"/>
    <lineage>
        <taxon>Eukaryota</taxon>
        <taxon>Sar</taxon>
        <taxon>Stramenopiles</taxon>
        <taxon>Oomycota</taxon>
        <taxon>Peronosporomycetes</taxon>
        <taxon>Pythiales</taxon>
        <taxon>Pythiaceae</taxon>
    </lineage>
</organism>
<dbReference type="FunFam" id="1.10.10.790:FF:000002">
    <property type="entry name" value="Splicing factor 3A subunit 1"/>
    <property type="match status" value="1"/>
</dbReference>
<dbReference type="PROSITE" id="PS50128">
    <property type="entry name" value="SURP"/>
    <property type="match status" value="2"/>
</dbReference>
<evidence type="ECO:0000256" key="3">
    <source>
        <dbReference type="ARBA" id="ARBA00022728"/>
    </source>
</evidence>
<evidence type="ECO:0000256" key="1">
    <source>
        <dbReference type="ARBA" id="ARBA00004123"/>
    </source>
</evidence>
<dbReference type="InterPro" id="IPR035967">
    <property type="entry name" value="SWAP/Surp_sf"/>
</dbReference>
<keyword evidence="2" id="KW-0507">mRNA processing</keyword>
<sequence length="711" mass="75805">MKDVIVQGKVTGIIYPPPDMRAIVDKTAVWVARNGAEFEQKIAAGPSAARFPFLKESDPYHAYYRHKVNEFAEQKSQEDAAPAAAPASTATATATADHSADKTAAEEAKSEEKPAAETPIVKAAEGGDVLVEKKAVEAVTAKLAKKMKDKVMTPPDEEMFKIKHPTLSALDQEIMYLTAQYTALNGSSFIQGLATREQRNPQFDFLKPTHALFAYFTALVESYTQVLAMSEKQMKRIEAGMDRMTVLDRCVHKLEWVRQEQEKKDKEAAENDAEKFALAQIDWHDFVVVETITFDDADDAPVANADDSAQKGSDDEDMDMDEDSDDEAAAKPDIKVVEDYVPQAAPATASAGQPMINVDGKAIPTSEANEHMRILLMNPKWREETQRHLEKQKESSYAPGSAIADSLKRFANRRADIFSSSAEEEARLLRASKAAADAKVAEQEAADEDDAEAQQPQTTQAVPGMPPTAGAPGTGAFGHHGVPGVGGASGMPGPPGIPPMHGAAPGMPGFPPSAPGMVPPPGVPAPHGMMTMGLPGMMRPPGMMPPPGMFPPGTIGPPGVPVPGPPGVPGAPGAPGMLPPGVTAPVAGATGGDEAEPVAKRQRVDGPNLLTEAEFAALNPGNVRLAIKVPQDTDNAQWKLEGQTINVEVDIKDTIRTVKEKLSVLLGGMPINKQQLKATVGFLKDSLSCAHYNFANGTPLELTVRQRGGRR</sequence>
<keyword evidence="5" id="KW-0508">mRNA splicing</keyword>
<keyword evidence="11" id="KW-1185">Reference proteome</keyword>
<feature type="compositionally biased region" description="Acidic residues" evidence="7">
    <location>
        <begin position="314"/>
        <end position="327"/>
    </location>
</feature>
<dbReference type="PROSITE" id="PS50053">
    <property type="entry name" value="UBIQUITIN_2"/>
    <property type="match status" value="1"/>
</dbReference>
<dbReference type="CDD" id="cd01800">
    <property type="entry name" value="Ubl_SF3a120"/>
    <property type="match status" value="1"/>
</dbReference>
<feature type="region of interest" description="Disordered" evidence="7">
    <location>
        <begin position="73"/>
        <end position="121"/>
    </location>
</feature>
<evidence type="ECO:0000313" key="11">
    <source>
        <dbReference type="Proteomes" id="UP001146120"/>
    </source>
</evidence>
<feature type="domain" description="SURP motif" evidence="9">
    <location>
        <begin position="174"/>
        <end position="216"/>
    </location>
</feature>
<reference evidence="10" key="1">
    <citation type="submission" date="2022-11" db="EMBL/GenBank/DDBJ databases">
        <authorList>
            <person name="Morgan W.R."/>
            <person name="Tartar A."/>
        </authorList>
    </citation>
    <scope>NUCLEOTIDE SEQUENCE</scope>
    <source>
        <strain evidence="10">ARSEF 373</strain>
    </source>
</reference>
<feature type="domain" description="SURP motif" evidence="9">
    <location>
        <begin position="23"/>
        <end position="64"/>
    </location>
</feature>
<dbReference type="FunFam" id="1.10.10.790:FF:000001">
    <property type="entry name" value="Splicing factor 3a, subunit 1"/>
    <property type="match status" value="1"/>
</dbReference>
<dbReference type="PANTHER" id="PTHR15316">
    <property type="entry name" value="SPLICEOSOME ASSOCIATED PROTEIN 114/SWAP SPLICING FACTOR-RELATED"/>
    <property type="match status" value="1"/>
</dbReference>
<comment type="subcellular location">
    <subcellularLocation>
        <location evidence="1">Nucleus</location>
    </subcellularLocation>
</comment>
<dbReference type="PANTHER" id="PTHR15316:SF1">
    <property type="entry name" value="SPLICING FACTOR 3A SUBUNIT 1"/>
    <property type="match status" value="1"/>
</dbReference>
<dbReference type="AlphaFoldDB" id="A0AAV2Z8W4"/>
<keyword evidence="6" id="KW-0539">Nucleus</keyword>
<evidence type="ECO:0000313" key="10">
    <source>
        <dbReference type="EMBL" id="DBA01969.1"/>
    </source>
</evidence>
<evidence type="ECO:0000256" key="6">
    <source>
        <dbReference type="ARBA" id="ARBA00023242"/>
    </source>
</evidence>
<evidence type="ECO:0000256" key="2">
    <source>
        <dbReference type="ARBA" id="ARBA00022664"/>
    </source>
</evidence>
<feature type="region of interest" description="Disordered" evidence="7">
    <location>
        <begin position="299"/>
        <end position="333"/>
    </location>
</feature>
<evidence type="ECO:0008006" key="12">
    <source>
        <dbReference type="Google" id="ProtNLM"/>
    </source>
</evidence>
<dbReference type="GO" id="GO:0000381">
    <property type="term" value="P:regulation of alternative mRNA splicing, via spliceosome"/>
    <property type="evidence" value="ECO:0007669"/>
    <property type="project" value="TreeGrafter"/>
</dbReference>
<keyword evidence="3" id="KW-0747">Spliceosome</keyword>
<feature type="domain" description="Ubiquitin-like" evidence="8">
    <location>
        <begin position="623"/>
        <end position="709"/>
    </location>
</feature>
<evidence type="ECO:0000259" key="8">
    <source>
        <dbReference type="PROSITE" id="PS50053"/>
    </source>
</evidence>
<dbReference type="SUPFAM" id="SSF109905">
    <property type="entry name" value="Surp module (SWAP domain)"/>
    <property type="match status" value="2"/>
</dbReference>
<keyword evidence="4" id="KW-0677">Repeat</keyword>
<protein>
    <recommendedName>
        <fullName evidence="12">Splicing factor 3 subunit 1</fullName>
    </recommendedName>
</protein>
<dbReference type="Pfam" id="PF12230">
    <property type="entry name" value="PRP21_like_P"/>
    <property type="match status" value="2"/>
</dbReference>
<accession>A0AAV2Z8W4</accession>
<dbReference type="InterPro" id="IPR000626">
    <property type="entry name" value="Ubiquitin-like_dom"/>
</dbReference>
<evidence type="ECO:0000256" key="4">
    <source>
        <dbReference type="ARBA" id="ARBA00022737"/>
    </source>
</evidence>
<feature type="compositionally biased region" description="Gly residues" evidence="7">
    <location>
        <begin position="472"/>
        <end position="490"/>
    </location>
</feature>
<dbReference type="EMBL" id="DAKRPA010000038">
    <property type="protein sequence ID" value="DBA01969.1"/>
    <property type="molecule type" value="Genomic_DNA"/>
</dbReference>
<proteinExistence type="predicted"/>
<dbReference type="InterPro" id="IPR035563">
    <property type="entry name" value="SF3As1_ubi"/>
</dbReference>
<dbReference type="GO" id="GO:0071013">
    <property type="term" value="C:catalytic step 2 spliceosome"/>
    <property type="evidence" value="ECO:0007669"/>
    <property type="project" value="TreeGrafter"/>
</dbReference>